<reference evidence="13 14" key="1">
    <citation type="submission" date="2015-06" db="EMBL/GenBank/DDBJ databases">
        <title>Improved classification and identification of acetic acid bacteria using matrix-assisted laser desorption/ionization time-of-flight mass spectrometry; Gluconobacter nephelii and Gluconobacter uchimurae are later heterotypic synonyms of Gluconobacter japonicus and Gluconobacter oxydans, respectively.</title>
        <authorList>
            <person name="Li L."/>
            <person name="Cleenwerck I."/>
            <person name="De Vuyst L."/>
            <person name="Vandamme P."/>
        </authorList>
    </citation>
    <scope>NUCLEOTIDE SEQUENCE [LARGE SCALE GENOMIC DNA]</scope>
    <source>
        <strain evidence="13 14">LMG 1625</strain>
    </source>
</reference>
<evidence type="ECO:0000256" key="11">
    <source>
        <dbReference type="SAM" id="Phobius"/>
    </source>
</evidence>
<proteinExistence type="inferred from homology"/>
<dbReference type="PROSITE" id="PS51402">
    <property type="entry name" value="CATALASE_3"/>
    <property type="match status" value="1"/>
</dbReference>
<comment type="caution">
    <text evidence="13">The sequence shown here is derived from an EMBL/GenBank/DDBJ whole genome shotgun (WGS) entry which is preliminary data.</text>
</comment>
<dbReference type="GO" id="GO:0046872">
    <property type="term" value="F:metal ion binding"/>
    <property type="evidence" value="ECO:0007669"/>
    <property type="project" value="UniProtKB-KW"/>
</dbReference>
<dbReference type="Gene3D" id="1.20.1280.120">
    <property type="match status" value="1"/>
</dbReference>
<keyword evidence="6 7" id="KW-0408">Iron</keyword>
<keyword evidence="5 7" id="KW-0560">Oxidoreductase</keyword>
<evidence type="ECO:0000256" key="2">
    <source>
        <dbReference type="ARBA" id="ARBA00022559"/>
    </source>
</evidence>
<dbReference type="GO" id="GO:0042744">
    <property type="term" value="P:hydrogen peroxide catabolic process"/>
    <property type="evidence" value="ECO:0007669"/>
    <property type="project" value="TreeGrafter"/>
</dbReference>
<dbReference type="InterPro" id="IPR011614">
    <property type="entry name" value="Catalase_core"/>
</dbReference>
<dbReference type="Gene3D" id="2.40.180.10">
    <property type="entry name" value="Catalase core domain"/>
    <property type="match status" value="1"/>
</dbReference>
<dbReference type="PIRSF" id="PIRSF000296">
    <property type="entry name" value="SrpA"/>
    <property type="match status" value="1"/>
</dbReference>
<comment type="function">
    <text evidence="7">Has an organic peroxide-dependent peroxidase activity.</text>
</comment>
<dbReference type="Pfam" id="PF00199">
    <property type="entry name" value="Catalase"/>
    <property type="match status" value="1"/>
</dbReference>
<protein>
    <recommendedName>
        <fullName evidence="7">Catalase-related peroxidase</fullName>
        <ecNumber evidence="7">1.11.1.-</ecNumber>
    </recommendedName>
</protein>
<evidence type="ECO:0000313" key="13">
    <source>
        <dbReference type="EMBL" id="KXU96635.1"/>
    </source>
</evidence>
<dbReference type="RefSeq" id="WP_062248579.1">
    <property type="nucleotide sequence ID" value="NZ_LHZA01000126.1"/>
</dbReference>
<dbReference type="EC" id="1.11.1.-" evidence="7"/>
<dbReference type="EMBL" id="LHZA01000126">
    <property type="protein sequence ID" value="KXU96635.1"/>
    <property type="molecule type" value="Genomic_DNA"/>
</dbReference>
<dbReference type="GO" id="GO:0004096">
    <property type="term" value="F:catalase activity"/>
    <property type="evidence" value="ECO:0007669"/>
    <property type="project" value="InterPro"/>
</dbReference>
<dbReference type="CDD" id="cd08153">
    <property type="entry name" value="srpA_like"/>
    <property type="match status" value="1"/>
</dbReference>
<evidence type="ECO:0000256" key="8">
    <source>
        <dbReference type="PIRSR" id="PIRSR000296-1"/>
    </source>
</evidence>
<comment type="cofactor">
    <cofactor evidence="7">
        <name>heme</name>
        <dbReference type="ChEBI" id="CHEBI:30413"/>
    </cofactor>
</comment>
<dbReference type="SUPFAM" id="SSF56634">
    <property type="entry name" value="Heme-dependent catalase-like"/>
    <property type="match status" value="1"/>
</dbReference>
<dbReference type="GO" id="GO:0020037">
    <property type="term" value="F:heme binding"/>
    <property type="evidence" value="ECO:0007669"/>
    <property type="project" value="InterPro"/>
</dbReference>
<comment type="similarity">
    <text evidence="1 7">Belongs to the catalase family.</text>
</comment>
<feature type="domain" description="Catalase core" evidence="12">
    <location>
        <begin position="16"/>
        <end position="363"/>
    </location>
</feature>
<dbReference type="InterPro" id="IPR018028">
    <property type="entry name" value="Catalase"/>
</dbReference>
<dbReference type="InterPro" id="IPR024168">
    <property type="entry name" value="Catalase_SrpA-type_pred"/>
</dbReference>
<evidence type="ECO:0000256" key="6">
    <source>
        <dbReference type="ARBA" id="ARBA00023004"/>
    </source>
</evidence>
<dbReference type="AlphaFoldDB" id="A0A149QH60"/>
<dbReference type="SMART" id="SM01060">
    <property type="entry name" value="Catalase"/>
    <property type="match status" value="1"/>
</dbReference>
<feature type="transmembrane region" description="Helical" evidence="11">
    <location>
        <begin position="12"/>
        <end position="36"/>
    </location>
</feature>
<evidence type="ECO:0000256" key="4">
    <source>
        <dbReference type="ARBA" id="ARBA00022723"/>
    </source>
</evidence>
<keyword evidence="11" id="KW-0472">Membrane</keyword>
<evidence type="ECO:0000256" key="5">
    <source>
        <dbReference type="ARBA" id="ARBA00023002"/>
    </source>
</evidence>
<feature type="active site" evidence="8">
    <location>
        <position position="64"/>
    </location>
</feature>
<dbReference type="PANTHER" id="PTHR11465">
    <property type="entry name" value="CATALASE"/>
    <property type="match status" value="1"/>
</dbReference>
<feature type="binding site" description="axial binding residue" evidence="9">
    <location>
        <position position="331"/>
    </location>
    <ligand>
        <name>heme</name>
        <dbReference type="ChEBI" id="CHEBI:30413"/>
    </ligand>
    <ligandPart>
        <name>Fe</name>
        <dbReference type="ChEBI" id="CHEBI:18248"/>
    </ligandPart>
</feature>
<evidence type="ECO:0000256" key="9">
    <source>
        <dbReference type="PIRSR" id="PIRSR000296-2"/>
    </source>
</evidence>
<keyword evidence="11" id="KW-1133">Transmembrane helix</keyword>
<evidence type="ECO:0000313" key="14">
    <source>
        <dbReference type="Proteomes" id="UP000075473"/>
    </source>
</evidence>
<evidence type="ECO:0000259" key="12">
    <source>
        <dbReference type="SMART" id="SM01060"/>
    </source>
</evidence>
<dbReference type="GO" id="GO:0005737">
    <property type="term" value="C:cytoplasm"/>
    <property type="evidence" value="ECO:0007669"/>
    <property type="project" value="TreeGrafter"/>
</dbReference>
<gene>
    <name evidence="13" type="ORF">AD928_04385</name>
</gene>
<organism evidence="13 14">
    <name type="scientific">Acetobacter cerevisiae</name>
    <dbReference type="NCBI Taxonomy" id="178900"/>
    <lineage>
        <taxon>Bacteria</taxon>
        <taxon>Pseudomonadati</taxon>
        <taxon>Pseudomonadota</taxon>
        <taxon>Alphaproteobacteria</taxon>
        <taxon>Acetobacterales</taxon>
        <taxon>Acetobacteraceae</taxon>
        <taxon>Acetobacter</taxon>
    </lineage>
</organism>
<dbReference type="PATRIC" id="fig|178900.5.peg.1327"/>
<evidence type="ECO:0000256" key="10">
    <source>
        <dbReference type="SAM" id="MobiDB-lite"/>
    </source>
</evidence>
<dbReference type="GO" id="GO:0042542">
    <property type="term" value="P:response to hydrogen peroxide"/>
    <property type="evidence" value="ECO:0007669"/>
    <property type="project" value="TreeGrafter"/>
</dbReference>
<feature type="region of interest" description="Disordered" evidence="10">
    <location>
        <begin position="340"/>
        <end position="364"/>
    </location>
</feature>
<keyword evidence="11" id="KW-0812">Transmembrane</keyword>
<dbReference type="Proteomes" id="UP000075473">
    <property type="component" value="Unassembled WGS sequence"/>
</dbReference>
<keyword evidence="4 7" id="KW-0479">Metal-binding</keyword>
<dbReference type="PANTHER" id="PTHR11465:SF9">
    <property type="entry name" value="CATALASE"/>
    <property type="match status" value="1"/>
</dbReference>
<sequence length="364" mass="38483">MAAKSTGPSGSALRWLGVAAAPAALALGFLWAGGWLSPNRVTQNRLMGELHDAGSYGQGFRRAHSKGVCVTGRFDASGAAASVSKAAIFHEQSVPVVGRFALGAGQPYVTDNPATVRSMALRFMPKDAPEWRAAMNNPPVLPLRDAQDASDFFSSQRIDPATGKPDPARVKAFGAAHPWLQAAAEKNAHRVITSGFADDTYHSLDSFLLVGETGTKTAVRWAMVPVQLVAPADTAAGGRDYLFQRLIADIHDHPLQWHMVLTVAGPHDAVNDPSQIWAQDDRTIDAGTLTLSAVESEDGGPCTGLTFDPLVLPPGIVASADPILQLRSGAYMRSFSLRSGEKRGPSAITPAMTQAPAAESEKKS</sequence>
<keyword evidence="3 7" id="KW-0349">Heme</keyword>
<evidence type="ECO:0000256" key="3">
    <source>
        <dbReference type="ARBA" id="ARBA00022617"/>
    </source>
</evidence>
<dbReference type="InterPro" id="IPR020835">
    <property type="entry name" value="Catalase_sf"/>
</dbReference>
<evidence type="ECO:0000256" key="7">
    <source>
        <dbReference type="PIRNR" id="PIRNR000296"/>
    </source>
</evidence>
<name>A0A149QH60_9PROT</name>
<evidence type="ECO:0000256" key="1">
    <source>
        <dbReference type="ARBA" id="ARBA00005329"/>
    </source>
</evidence>
<accession>A0A149QH60</accession>
<keyword evidence="2 7" id="KW-0575">Peroxidase</keyword>